<comment type="caution">
    <text evidence="2">The sequence shown here is derived from an EMBL/GenBank/DDBJ whole genome shotgun (WGS) entry which is preliminary data.</text>
</comment>
<dbReference type="RefSeq" id="WP_316024552.1">
    <property type="nucleotide sequence ID" value="NZ_JAWDIO010000002.1"/>
</dbReference>
<evidence type="ECO:0000313" key="2">
    <source>
        <dbReference type="EMBL" id="MDU0352845.1"/>
    </source>
</evidence>
<name>A0ABU3SS84_9ALTE</name>
<feature type="domain" description="Integron Cassette Protein Hfx-Cass5" evidence="1">
    <location>
        <begin position="28"/>
        <end position="79"/>
    </location>
</feature>
<proteinExistence type="predicted"/>
<dbReference type="Pfam" id="PF18287">
    <property type="entry name" value="Hfx_Cass5"/>
    <property type="match status" value="1"/>
</dbReference>
<dbReference type="Gene3D" id="2.20.20.40">
    <property type="entry name" value="Integron cassette protein"/>
    <property type="match status" value="1"/>
</dbReference>
<organism evidence="2 3">
    <name type="scientific">Paraglaciecola aquimarina</name>
    <dbReference type="NCBI Taxonomy" id="1235557"/>
    <lineage>
        <taxon>Bacteria</taxon>
        <taxon>Pseudomonadati</taxon>
        <taxon>Pseudomonadota</taxon>
        <taxon>Gammaproteobacteria</taxon>
        <taxon>Alteromonadales</taxon>
        <taxon>Alteromonadaceae</taxon>
        <taxon>Paraglaciecola</taxon>
    </lineage>
</organism>
<evidence type="ECO:0000259" key="1">
    <source>
        <dbReference type="Pfam" id="PF18287"/>
    </source>
</evidence>
<gene>
    <name evidence="2" type="ORF">RS130_01935</name>
</gene>
<sequence length="102" mass="11473">MEREIIKGVHLNDTKELLLMLESGGKSMYQHVYRAAAGVYWDNESGGFKSTPIAGWSCSRWFSHIITAVSYELGVKLVLGENVNWQNVPEADITEIVQHHAI</sequence>
<evidence type="ECO:0000313" key="3">
    <source>
        <dbReference type="Proteomes" id="UP001247805"/>
    </source>
</evidence>
<dbReference type="Gene3D" id="1.20.5.1210">
    <property type="entry name" value="Integron cassette protein helical domain"/>
    <property type="match status" value="1"/>
</dbReference>
<keyword evidence="3" id="KW-1185">Reference proteome</keyword>
<dbReference type="InterPro" id="IPR041376">
    <property type="entry name" value="Hfx_Cass5"/>
</dbReference>
<dbReference type="EMBL" id="JAWDIO010000002">
    <property type="protein sequence ID" value="MDU0352845.1"/>
    <property type="molecule type" value="Genomic_DNA"/>
</dbReference>
<protein>
    <recommendedName>
        <fullName evidence="1">Integron Cassette Protein Hfx-Cass5 domain-containing protein</fullName>
    </recommendedName>
</protein>
<accession>A0ABU3SS84</accession>
<dbReference type="Proteomes" id="UP001247805">
    <property type="component" value="Unassembled WGS sequence"/>
</dbReference>
<reference evidence="2 3" key="1">
    <citation type="submission" date="2023-10" db="EMBL/GenBank/DDBJ databases">
        <title>Glaciecola aquimarina strain GGW-M5 nov., isolated from a coastal seawater.</title>
        <authorList>
            <person name="Bayburt H."/>
            <person name="Kim J.M."/>
            <person name="Choi B.J."/>
            <person name="Jeon C.O."/>
        </authorList>
    </citation>
    <scope>NUCLEOTIDE SEQUENCE [LARGE SCALE GENOMIC DNA]</scope>
    <source>
        <strain evidence="2 3">KCTC 32108</strain>
    </source>
</reference>